<dbReference type="AlphaFoldDB" id="A0A3P7JEC2"/>
<proteinExistence type="predicted"/>
<organism evidence="1 2">
    <name type="scientific">Strongylus vulgaris</name>
    <name type="common">Blood worm</name>
    <dbReference type="NCBI Taxonomy" id="40348"/>
    <lineage>
        <taxon>Eukaryota</taxon>
        <taxon>Metazoa</taxon>
        <taxon>Ecdysozoa</taxon>
        <taxon>Nematoda</taxon>
        <taxon>Chromadorea</taxon>
        <taxon>Rhabditida</taxon>
        <taxon>Rhabditina</taxon>
        <taxon>Rhabditomorpha</taxon>
        <taxon>Strongyloidea</taxon>
        <taxon>Strongylidae</taxon>
        <taxon>Strongylus</taxon>
    </lineage>
</organism>
<keyword evidence="2" id="KW-1185">Reference proteome</keyword>
<evidence type="ECO:0000313" key="2">
    <source>
        <dbReference type="Proteomes" id="UP000270094"/>
    </source>
</evidence>
<protein>
    <submittedName>
        <fullName evidence="1">Uncharacterized protein</fullName>
    </submittedName>
</protein>
<dbReference type="EMBL" id="UYYB01101748">
    <property type="protein sequence ID" value="VDM78379.1"/>
    <property type="molecule type" value="Genomic_DNA"/>
</dbReference>
<accession>A0A3P7JEC2</accession>
<sequence>MECSSPNFVLKISIRALENIHRPADGAEFDSTILLAIYYTAGTWPDIVARLPHFNTNIVDNASERPKRMETVLWLQDK</sequence>
<gene>
    <name evidence="1" type="ORF">SVUK_LOCUS13377</name>
</gene>
<evidence type="ECO:0000313" key="1">
    <source>
        <dbReference type="EMBL" id="VDM78379.1"/>
    </source>
</evidence>
<reference evidence="1 2" key="1">
    <citation type="submission" date="2018-11" db="EMBL/GenBank/DDBJ databases">
        <authorList>
            <consortium name="Pathogen Informatics"/>
        </authorList>
    </citation>
    <scope>NUCLEOTIDE SEQUENCE [LARGE SCALE GENOMIC DNA]</scope>
</reference>
<name>A0A3P7JEC2_STRVU</name>
<dbReference type="Proteomes" id="UP000270094">
    <property type="component" value="Unassembled WGS sequence"/>
</dbReference>